<keyword evidence="1" id="KW-1133">Transmembrane helix</keyword>
<accession>A0A5N6XFH8</accession>
<proteinExistence type="predicted"/>
<protein>
    <submittedName>
        <fullName evidence="2">Uncharacterized protein</fullName>
    </submittedName>
</protein>
<dbReference type="AlphaFoldDB" id="A0A5N6XFH8"/>
<sequence>MIGCTLSFQTSAGLVVCQMASRLSAKSCQAPARHRIRDCPVFIYPVLTSCGLSLCLWLPMAPTVAFVL</sequence>
<evidence type="ECO:0000313" key="2">
    <source>
        <dbReference type="EMBL" id="KAE8330290.1"/>
    </source>
</evidence>
<gene>
    <name evidence="2" type="ORF">BDV39DRAFT_170461</name>
</gene>
<evidence type="ECO:0000256" key="1">
    <source>
        <dbReference type="SAM" id="Phobius"/>
    </source>
</evidence>
<name>A0A5N6XFH8_9EURO</name>
<keyword evidence="1" id="KW-0812">Transmembrane</keyword>
<keyword evidence="3" id="KW-1185">Reference proteome</keyword>
<dbReference type="Proteomes" id="UP000325945">
    <property type="component" value="Unassembled WGS sequence"/>
</dbReference>
<reference evidence="3" key="1">
    <citation type="submission" date="2019-04" db="EMBL/GenBank/DDBJ databases">
        <title>Friends and foes A comparative genomics studyof 23 Aspergillus species from section Flavi.</title>
        <authorList>
            <consortium name="DOE Joint Genome Institute"/>
            <person name="Kjaerbolling I."/>
            <person name="Vesth T."/>
            <person name="Frisvad J.C."/>
            <person name="Nybo J.L."/>
            <person name="Theobald S."/>
            <person name="Kildgaard S."/>
            <person name="Isbrandt T."/>
            <person name="Kuo A."/>
            <person name="Sato A."/>
            <person name="Lyhne E.K."/>
            <person name="Kogle M.E."/>
            <person name="Wiebenga A."/>
            <person name="Kun R.S."/>
            <person name="Lubbers R.J."/>
            <person name="Makela M.R."/>
            <person name="Barry K."/>
            <person name="Chovatia M."/>
            <person name="Clum A."/>
            <person name="Daum C."/>
            <person name="Haridas S."/>
            <person name="He G."/>
            <person name="LaButti K."/>
            <person name="Lipzen A."/>
            <person name="Mondo S."/>
            <person name="Riley R."/>
            <person name="Salamov A."/>
            <person name="Simmons B.A."/>
            <person name="Magnuson J.K."/>
            <person name="Henrissat B."/>
            <person name="Mortensen U.H."/>
            <person name="Larsen T.O."/>
            <person name="Devries R.P."/>
            <person name="Grigoriev I.V."/>
            <person name="Machida M."/>
            <person name="Baker S.E."/>
            <person name="Andersen M.R."/>
        </authorList>
    </citation>
    <scope>NUCLEOTIDE SEQUENCE [LARGE SCALE GENOMIC DNA]</scope>
    <source>
        <strain evidence="3">CBS 130017</strain>
    </source>
</reference>
<feature type="transmembrane region" description="Helical" evidence="1">
    <location>
        <begin position="41"/>
        <end position="67"/>
    </location>
</feature>
<dbReference type="EMBL" id="ML741774">
    <property type="protein sequence ID" value="KAE8330290.1"/>
    <property type="molecule type" value="Genomic_DNA"/>
</dbReference>
<organism evidence="2 3">
    <name type="scientific">Aspergillus sergii</name>
    <dbReference type="NCBI Taxonomy" id="1034303"/>
    <lineage>
        <taxon>Eukaryota</taxon>
        <taxon>Fungi</taxon>
        <taxon>Dikarya</taxon>
        <taxon>Ascomycota</taxon>
        <taxon>Pezizomycotina</taxon>
        <taxon>Eurotiomycetes</taxon>
        <taxon>Eurotiomycetidae</taxon>
        <taxon>Eurotiales</taxon>
        <taxon>Aspergillaceae</taxon>
        <taxon>Aspergillus</taxon>
        <taxon>Aspergillus subgen. Circumdati</taxon>
    </lineage>
</organism>
<keyword evidence="1" id="KW-0472">Membrane</keyword>
<evidence type="ECO:0000313" key="3">
    <source>
        <dbReference type="Proteomes" id="UP000325945"/>
    </source>
</evidence>